<evidence type="ECO:0000313" key="1">
    <source>
        <dbReference type="EMBL" id="SEI37075.1"/>
    </source>
</evidence>
<accession>A0A1H6QCV6</accession>
<evidence type="ECO:0000313" key="2">
    <source>
        <dbReference type="Proteomes" id="UP000199532"/>
    </source>
</evidence>
<dbReference type="AlphaFoldDB" id="A0A1H6QCV6"/>
<proteinExistence type="predicted"/>
<name>A0A1H6QCV6_9BACT</name>
<dbReference type="OrthoDB" id="5843666at2"/>
<gene>
    <name evidence="1" type="ORF">SAMN04487995_0030</name>
</gene>
<dbReference type="Proteomes" id="UP000199532">
    <property type="component" value="Unassembled WGS sequence"/>
</dbReference>
<dbReference type="EMBL" id="FNXY01000001">
    <property type="protein sequence ID" value="SEI37075.1"/>
    <property type="molecule type" value="Genomic_DNA"/>
</dbReference>
<keyword evidence="2" id="KW-1185">Reference proteome</keyword>
<reference evidence="1 2" key="1">
    <citation type="submission" date="2016-10" db="EMBL/GenBank/DDBJ databases">
        <authorList>
            <person name="de Groot N.N."/>
        </authorList>
    </citation>
    <scope>NUCLEOTIDE SEQUENCE [LARGE SCALE GENOMIC DNA]</scope>
    <source>
        <strain evidence="1 2">DSM 19938</strain>
    </source>
</reference>
<sequence length="264" mass="29866">MSKLHVFERSFDGMPVSAVFPGRRTTSQLMTALTSKSLGRLFTVPENDWTAINKRVGEAAAGADVAQYISEYIPEFPVLVTVCKLWQDQTFESLIEQSAAVSLYAGNAIYGFQELLKEISVMDRSSGKIPDRIIQLTYLQFDNLNQSTLALSKIVASVGVSISDFLYVNQEVDMRIARYTNKLGIYWEPLGQTIINVNSAVEQSTGDWFALTHTMQRILDSRPEITMPLLLNLEINAAINCWRKLQLEADLFNSFSENQVHYWY</sequence>
<organism evidence="1 2">
    <name type="scientific">Dyadobacter koreensis</name>
    <dbReference type="NCBI Taxonomy" id="408657"/>
    <lineage>
        <taxon>Bacteria</taxon>
        <taxon>Pseudomonadati</taxon>
        <taxon>Bacteroidota</taxon>
        <taxon>Cytophagia</taxon>
        <taxon>Cytophagales</taxon>
        <taxon>Spirosomataceae</taxon>
        <taxon>Dyadobacter</taxon>
    </lineage>
</organism>
<dbReference type="RefSeq" id="WP_090330493.1">
    <property type="nucleotide sequence ID" value="NZ_FNXY01000001.1"/>
</dbReference>
<protein>
    <submittedName>
        <fullName evidence="1">Uncharacterized protein</fullName>
    </submittedName>
</protein>